<dbReference type="PANTHER" id="PTHR10151">
    <property type="entry name" value="ECTONUCLEOTIDE PYROPHOSPHATASE/PHOSPHODIESTERASE"/>
    <property type="match status" value="1"/>
</dbReference>
<dbReference type="Pfam" id="PF01663">
    <property type="entry name" value="Phosphodiest"/>
    <property type="match status" value="1"/>
</dbReference>
<accession>A0AAX4HME9</accession>
<dbReference type="GO" id="GO:0016787">
    <property type="term" value="F:hydrolase activity"/>
    <property type="evidence" value="ECO:0007669"/>
    <property type="project" value="UniProtKB-ARBA"/>
</dbReference>
<dbReference type="InterPro" id="IPR017850">
    <property type="entry name" value="Alkaline_phosphatase_core_sf"/>
</dbReference>
<sequence length="428" mass="47532">MHYFLLLSCFLFSTHTFASKRVLVVSWDGFRPDFLTSDTFKTPNTRKLMNEGAYSLDLESVNPTVTYPNHTTMVTGVPSSVHGILSNTVFDSAKGPLAAWYWESNKIKTQPLWKQAYEEGKKTSILGWPVTVGGKATWFFPEIFAVAGMTKTNEELIRTASDPAALKEVETALNEKIPTENELPHDQWLVKAAIYLENKHHPDLQLVHLANVDHWQHESGINSKETIASVEEMDRQIGEISAAAKKENVCLIVLGDHGHADFQSVYNINFIFKKHGLLNINEKKELVSWKAVAHSSGGMAAIYLKPEADRKAVEKVLKNELKNGFEILSKNGFKTLNIYPDADFVVIAKIGYGISGGFNKDKEIDVQTTTHANHGYLSSLKEMKTVFLASGCGIKPKNIGKMSMLQVAPTIAKLLGMKLKAAKSKPVL</sequence>
<name>A0AAX4HME9_9BACT</name>
<keyword evidence="2" id="KW-1185">Reference proteome</keyword>
<dbReference type="RefSeq" id="WP_321393046.1">
    <property type="nucleotide sequence ID" value="NZ_CP139487.1"/>
</dbReference>
<evidence type="ECO:0000313" key="1">
    <source>
        <dbReference type="EMBL" id="WPU64365.1"/>
    </source>
</evidence>
<evidence type="ECO:0000313" key="2">
    <source>
        <dbReference type="Proteomes" id="UP001324634"/>
    </source>
</evidence>
<reference evidence="1 2" key="1">
    <citation type="submission" date="2023-11" db="EMBL/GenBank/DDBJ databases">
        <title>Peredibacter starrii A3.12.</title>
        <authorList>
            <person name="Mitchell R.J."/>
        </authorList>
    </citation>
    <scope>NUCLEOTIDE SEQUENCE [LARGE SCALE GENOMIC DNA]</scope>
    <source>
        <strain evidence="1 2">A3.12</strain>
    </source>
</reference>
<dbReference type="EMBL" id="CP139487">
    <property type="protein sequence ID" value="WPU64365.1"/>
    <property type="molecule type" value="Genomic_DNA"/>
</dbReference>
<dbReference type="KEGG" id="psti:SOO65_16850"/>
<dbReference type="PANTHER" id="PTHR10151:SF120">
    <property type="entry name" value="BIS(5'-ADENOSYL)-TRIPHOSPHATASE"/>
    <property type="match status" value="1"/>
</dbReference>
<protein>
    <submittedName>
        <fullName evidence="1">Ectonucleotide pyrophosphatase/phosphodiesterase</fullName>
    </submittedName>
</protein>
<dbReference type="SUPFAM" id="SSF53649">
    <property type="entry name" value="Alkaline phosphatase-like"/>
    <property type="match status" value="1"/>
</dbReference>
<dbReference type="Proteomes" id="UP001324634">
    <property type="component" value="Chromosome"/>
</dbReference>
<dbReference type="CDD" id="cd16018">
    <property type="entry name" value="Enpp"/>
    <property type="match status" value="1"/>
</dbReference>
<gene>
    <name evidence="1" type="ORF">SOO65_16850</name>
</gene>
<dbReference type="Gene3D" id="3.40.720.10">
    <property type="entry name" value="Alkaline Phosphatase, subunit A"/>
    <property type="match status" value="1"/>
</dbReference>
<dbReference type="AlphaFoldDB" id="A0AAX4HME9"/>
<organism evidence="1 2">
    <name type="scientific">Peredibacter starrii</name>
    <dbReference type="NCBI Taxonomy" id="28202"/>
    <lineage>
        <taxon>Bacteria</taxon>
        <taxon>Pseudomonadati</taxon>
        <taxon>Bdellovibrionota</taxon>
        <taxon>Bacteriovoracia</taxon>
        <taxon>Bacteriovoracales</taxon>
        <taxon>Bacteriovoracaceae</taxon>
        <taxon>Peredibacter</taxon>
    </lineage>
</organism>
<proteinExistence type="predicted"/>
<dbReference type="InterPro" id="IPR002591">
    <property type="entry name" value="Phosphodiest/P_Trfase"/>
</dbReference>